<proteinExistence type="predicted"/>
<keyword evidence="2" id="KW-1185">Reference proteome</keyword>
<name>A0A2S6GIG8_9PSEU</name>
<dbReference type="Proteomes" id="UP000239203">
    <property type="component" value="Unassembled WGS sequence"/>
</dbReference>
<reference evidence="1 2" key="1">
    <citation type="submission" date="2018-02" db="EMBL/GenBank/DDBJ databases">
        <title>Genomic Encyclopedia of Archaeal and Bacterial Type Strains, Phase II (KMG-II): from individual species to whole genera.</title>
        <authorList>
            <person name="Goeker M."/>
        </authorList>
    </citation>
    <scope>NUCLEOTIDE SEQUENCE [LARGE SCALE GENOMIC DNA]</scope>
    <source>
        <strain evidence="1 2">YU 961-1</strain>
    </source>
</reference>
<dbReference type="EMBL" id="PTIX01000016">
    <property type="protein sequence ID" value="PPK64983.1"/>
    <property type="molecule type" value="Genomic_DNA"/>
</dbReference>
<comment type="caution">
    <text evidence="1">The sequence shown here is derived from an EMBL/GenBank/DDBJ whole genome shotgun (WGS) entry which is preliminary data.</text>
</comment>
<sequence>MGDDVEAVVERAGDGIVVVCAPGEFLLLEP</sequence>
<accession>A0A2S6GIG8</accession>
<dbReference type="AlphaFoldDB" id="A0A2S6GIG8"/>
<evidence type="ECO:0000313" key="2">
    <source>
        <dbReference type="Proteomes" id="UP000239203"/>
    </source>
</evidence>
<organism evidence="1 2">
    <name type="scientific">Actinokineospora auranticolor</name>
    <dbReference type="NCBI Taxonomy" id="155976"/>
    <lineage>
        <taxon>Bacteria</taxon>
        <taxon>Bacillati</taxon>
        <taxon>Actinomycetota</taxon>
        <taxon>Actinomycetes</taxon>
        <taxon>Pseudonocardiales</taxon>
        <taxon>Pseudonocardiaceae</taxon>
        <taxon>Actinokineospora</taxon>
    </lineage>
</organism>
<evidence type="ECO:0000313" key="1">
    <source>
        <dbReference type="EMBL" id="PPK64983.1"/>
    </source>
</evidence>
<gene>
    <name evidence="1" type="ORF">CLV40_11625</name>
</gene>
<protein>
    <submittedName>
        <fullName evidence="1">Uncharacterized protein</fullName>
    </submittedName>
</protein>